<dbReference type="KEGG" id="bte:BTH_II1944"/>
<protein>
    <submittedName>
        <fullName evidence="2">Uncharacterized protein</fullName>
    </submittedName>
</protein>
<organism evidence="2 3">
    <name type="scientific">Burkholderia thailandensis (strain ATCC 700388 / DSM 13276 / CCUG 48851 / CIP 106301 / E264)</name>
    <dbReference type="NCBI Taxonomy" id="271848"/>
    <lineage>
        <taxon>Bacteria</taxon>
        <taxon>Pseudomonadati</taxon>
        <taxon>Pseudomonadota</taxon>
        <taxon>Betaproteobacteria</taxon>
        <taxon>Burkholderiales</taxon>
        <taxon>Burkholderiaceae</taxon>
        <taxon>Burkholderia</taxon>
        <taxon>pseudomallei group</taxon>
    </lineage>
</organism>
<dbReference type="Proteomes" id="UP000001930">
    <property type="component" value="Chromosome II"/>
</dbReference>
<dbReference type="AlphaFoldDB" id="Q2T3W1"/>
<evidence type="ECO:0000313" key="3">
    <source>
        <dbReference type="Proteomes" id="UP000001930"/>
    </source>
</evidence>
<feature type="region of interest" description="Disordered" evidence="1">
    <location>
        <begin position="44"/>
        <end position="95"/>
    </location>
</feature>
<sequence>MRQAAAPVRRQRLRSRRTASEGEALRQQRGDFVDMHGDVGACGDGVVTSHGATGQDGDDGRKQARNKRAAAAVGEGDVMRETRRMSSIPPYQRATDSHDYTRLVTLKVLNTPFHRTHSAFNQSGHRCGGRIVKSMKISDTV</sequence>
<name>Q2T3W1_BURTA</name>
<feature type="region of interest" description="Disordered" evidence="1">
    <location>
        <begin position="1"/>
        <end position="32"/>
    </location>
</feature>
<proteinExistence type="predicted"/>
<gene>
    <name evidence="2" type="ordered locus">BTH_II1944</name>
</gene>
<dbReference type="HOGENOM" id="CLU_1821788_0_0_4"/>
<reference evidence="2 3" key="1">
    <citation type="journal article" date="2005" name="BMC Genomics">
        <title>Bacterial genome adaptation to niches: divergence of the potential virulence genes in three Burkholderia species of different survival strategies.</title>
        <authorList>
            <person name="Kim H.S."/>
            <person name="Schell M.A."/>
            <person name="Yu Y."/>
            <person name="Ulrich R.L."/>
            <person name="Sarria S.H."/>
            <person name="Nierman W.C."/>
            <person name="DeShazer D."/>
        </authorList>
    </citation>
    <scope>NUCLEOTIDE SEQUENCE [LARGE SCALE GENOMIC DNA]</scope>
    <source>
        <strain evidence="3">ATCC 700388 / DSM 13276 / CCUG 48851 / CIP 106301 / E264</strain>
    </source>
</reference>
<evidence type="ECO:0000313" key="2">
    <source>
        <dbReference type="EMBL" id="ABC36177.1"/>
    </source>
</evidence>
<evidence type="ECO:0000256" key="1">
    <source>
        <dbReference type="SAM" id="MobiDB-lite"/>
    </source>
</evidence>
<dbReference type="EMBL" id="CP000085">
    <property type="protein sequence ID" value="ABC36177.1"/>
    <property type="molecule type" value="Genomic_DNA"/>
</dbReference>
<keyword evidence="3" id="KW-1185">Reference proteome</keyword>
<accession>Q2T3W1</accession>
<feature type="compositionally biased region" description="Basic and acidic residues" evidence="1">
    <location>
        <begin position="18"/>
        <end position="32"/>
    </location>
</feature>